<dbReference type="InterPro" id="IPR036390">
    <property type="entry name" value="WH_DNA-bd_sf"/>
</dbReference>
<keyword evidence="2" id="KW-0238">DNA-binding</keyword>
<dbReference type="Gene3D" id="1.10.10.10">
    <property type="entry name" value="Winged helix-like DNA-binding domain superfamily/Winged helix DNA-binding domain"/>
    <property type="match status" value="1"/>
</dbReference>
<dbReference type="InterPro" id="IPR008920">
    <property type="entry name" value="TF_FadR/GntR_C"/>
</dbReference>
<evidence type="ECO:0000256" key="2">
    <source>
        <dbReference type="ARBA" id="ARBA00023125"/>
    </source>
</evidence>
<dbReference type="GO" id="GO:0003677">
    <property type="term" value="F:DNA binding"/>
    <property type="evidence" value="ECO:0007669"/>
    <property type="project" value="UniProtKB-KW"/>
</dbReference>
<evidence type="ECO:0000259" key="4">
    <source>
        <dbReference type="PROSITE" id="PS50949"/>
    </source>
</evidence>
<dbReference type="SMART" id="SM00895">
    <property type="entry name" value="FCD"/>
    <property type="match status" value="1"/>
</dbReference>
<dbReference type="Pfam" id="PF07729">
    <property type="entry name" value="FCD"/>
    <property type="match status" value="1"/>
</dbReference>
<gene>
    <name evidence="5" type="ORF">FB389_1892</name>
</gene>
<dbReference type="SMART" id="SM00345">
    <property type="entry name" value="HTH_GNTR"/>
    <property type="match status" value="1"/>
</dbReference>
<dbReference type="PANTHER" id="PTHR43537">
    <property type="entry name" value="TRANSCRIPTIONAL REGULATOR, GNTR FAMILY"/>
    <property type="match status" value="1"/>
</dbReference>
<protein>
    <submittedName>
        <fullName evidence="5">GntR family transcriptional regulator</fullName>
    </submittedName>
</protein>
<dbReference type="GO" id="GO:0003700">
    <property type="term" value="F:DNA-binding transcription factor activity"/>
    <property type="evidence" value="ECO:0007669"/>
    <property type="project" value="InterPro"/>
</dbReference>
<dbReference type="Gene3D" id="1.20.120.530">
    <property type="entry name" value="GntR ligand-binding domain-like"/>
    <property type="match status" value="1"/>
</dbReference>
<dbReference type="InterPro" id="IPR036388">
    <property type="entry name" value="WH-like_DNA-bd_sf"/>
</dbReference>
<dbReference type="SUPFAM" id="SSF46785">
    <property type="entry name" value="Winged helix' DNA-binding domain"/>
    <property type="match status" value="1"/>
</dbReference>
<dbReference type="InterPro" id="IPR000524">
    <property type="entry name" value="Tscrpt_reg_HTH_GntR"/>
</dbReference>
<evidence type="ECO:0000256" key="3">
    <source>
        <dbReference type="ARBA" id="ARBA00023163"/>
    </source>
</evidence>
<keyword evidence="3" id="KW-0804">Transcription</keyword>
<dbReference type="SUPFAM" id="SSF48008">
    <property type="entry name" value="GntR ligand-binding domain-like"/>
    <property type="match status" value="1"/>
</dbReference>
<dbReference type="PROSITE" id="PS50949">
    <property type="entry name" value="HTH_GNTR"/>
    <property type="match status" value="1"/>
</dbReference>
<proteinExistence type="predicted"/>
<sequence length="255" mass="27294">MVLRKGYGTHTGVGHMCSQLSTRMQLSGKTVEAMRQFIVDGTWPVGSKIPTEPALADLLDVGRNTVREAVQSLVHAGLVEKRQGSGTYVVSQDELGPALHRHLGHVSHSDALEARRAIEVEAAWLASQRATESAKIALTMAARELHSLVGDAVDHQHLGRPDVVAADLAFHRALVAASGNSLLLTLHDNLADAIRENIQINLETASQSPERAGELQGTHDAIMHAVIQGDGTGAMDAVRLTLARFLDTAEPDAPR</sequence>
<dbReference type="PRINTS" id="PR00035">
    <property type="entry name" value="HTHGNTR"/>
</dbReference>
<dbReference type="AlphaFoldDB" id="A0A542SRB9"/>
<dbReference type="CDD" id="cd07377">
    <property type="entry name" value="WHTH_GntR"/>
    <property type="match status" value="1"/>
</dbReference>
<dbReference type="OrthoDB" id="7989071at2"/>
<name>A0A542SRB9_9MICO</name>
<dbReference type="Pfam" id="PF00392">
    <property type="entry name" value="GntR"/>
    <property type="match status" value="1"/>
</dbReference>
<evidence type="ECO:0000256" key="1">
    <source>
        <dbReference type="ARBA" id="ARBA00023015"/>
    </source>
</evidence>
<comment type="caution">
    <text evidence="5">The sequence shown here is derived from an EMBL/GenBank/DDBJ whole genome shotgun (WGS) entry which is preliminary data.</text>
</comment>
<dbReference type="PANTHER" id="PTHR43537:SF47">
    <property type="entry name" value="REGULATORY PROTEIN GNTR HTH"/>
    <property type="match status" value="1"/>
</dbReference>
<evidence type="ECO:0000313" key="6">
    <source>
        <dbReference type="Proteomes" id="UP000316181"/>
    </source>
</evidence>
<keyword evidence="6" id="KW-1185">Reference proteome</keyword>
<organism evidence="5 6">
    <name type="scientific">Rarobacter incanus</name>
    <dbReference type="NCBI Taxonomy" id="153494"/>
    <lineage>
        <taxon>Bacteria</taxon>
        <taxon>Bacillati</taxon>
        <taxon>Actinomycetota</taxon>
        <taxon>Actinomycetes</taxon>
        <taxon>Micrococcales</taxon>
        <taxon>Rarobacteraceae</taxon>
        <taxon>Rarobacter</taxon>
    </lineage>
</organism>
<dbReference type="Proteomes" id="UP000316181">
    <property type="component" value="Unassembled WGS sequence"/>
</dbReference>
<evidence type="ECO:0000313" key="5">
    <source>
        <dbReference type="EMBL" id="TQK77176.1"/>
    </source>
</evidence>
<dbReference type="InterPro" id="IPR011711">
    <property type="entry name" value="GntR_C"/>
</dbReference>
<keyword evidence="1" id="KW-0805">Transcription regulation</keyword>
<accession>A0A542SRB9</accession>
<dbReference type="EMBL" id="VFNV01000001">
    <property type="protein sequence ID" value="TQK77176.1"/>
    <property type="molecule type" value="Genomic_DNA"/>
</dbReference>
<feature type="domain" description="HTH gntR-type" evidence="4">
    <location>
        <begin position="24"/>
        <end position="92"/>
    </location>
</feature>
<reference evidence="5 6" key="1">
    <citation type="submission" date="2019-06" db="EMBL/GenBank/DDBJ databases">
        <title>Sequencing the genomes of 1000 actinobacteria strains.</title>
        <authorList>
            <person name="Klenk H.-P."/>
        </authorList>
    </citation>
    <scope>NUCLEOTIDE SEQUENCE [LARGE SCALE GENOMIC DNA]</scope>
    <source>
        <strain evidence="5 6">DSM 10596</strain>
    </source>
</reference>